<reference evidence="2 3" key="1">
    <citation type="submission" date="2023-05" db="EMBL/GenBank/DDBJ databases">
        <title>B98-5 Cell Line De Novo Hybrid Assembly: An Optical Mapping Approach.</title>
        <authorList>
            <person name="Kananen K."/>
            <person name="Auerbach J.A."/>
            <person name="Kautto E."/>
            <person name="Blachly J.S."/>
        </authorList>
    </citation>
    <scope>NUCLEOTIDE SEQUENCE [LARGE SCALE GENOMIC DNA]</scope>
    <source>
        <strain evidence="2">B95-8</strain>
        <tissue evidence="2">Cell line</tissue>
    </source>
</reference>
<protein>
    <submittedName>
        <fullName evidence="2">Uncharacterized protein</fullName>
    </submittedName>
</protein>
<proteinExistence type="predicted"/>
<feature type="region of interest" description="Disordered" evidence="1">
    <location>
        <begin position="27"/>
        <end position="56"/>
    </location>
</feature>
<evidence type="ECO:0000313" key="3">
    <source>
        <dbReference type="Proteomes" id="UP001266305"/>
    </source>
</evidence>
<dbReference type="EMBL" id="JASSZA010000019">
    <property type="protein sequence ID" value="KAK2088128.1"/>
    <property type="molecule type" value="Genomic_DNA"/>
</dbReference>
<evidence type="ECO:0000313" key="2">
    <source>
        <dbReference type="EMBL" id="KAK2088128.1"/>
    </source>
</evidence>
<feature type="non-terminal residue" evidence="2">
    <location>
        <position position="1"/>
    </location>
</feature>
<comment type="caution">
    <text evidence="2">The sequence shown here is derived from an EMBL/GenBank/DDBJ whole genome shotgun (WGS) entry which is preliminary data.</text>
</comment>
<organism evidence="2 3">
    <name type="scientific">Saguinus oedipus</name>
    <name type="common">Cotton-top tamarin</name>
    <name type="synonym">Oedipomidas oedipus</name>
    <dbReference type="NCBI Taxonomy" id="9490"/>
    <lineage>
        <taxon>Eukaryota</taxon>
        <taxon>Metazoa</taxon>
        <taxon>Chordata</taxon>
        <taxon>Craniata</taxon>
        <taxon>Vertebrata</taxon>
        <taxon>Euteleostomi</taxon>
        <taxon>Mammalia</taxon>
        <taxon>Eutheria</taxon>
        <taxon>Euarchontoglires</taxon>
        <taxon>Primates</taxon>
        <taxon>Haplorrhini</taxon>
        <taxon>Platyrrhini</taxon>
        <taxon>Cebidae</taxon>
        <taxon>Callitrichinae</taxon>
        <taxon>Saguinus</taxon>
    </lineage>
</organism>
<dbReference type="Proteomes" id="UP001266305">
    <property type="component" value="Unassembled WGS sequence"/>
</dbReference>
<feature type="non-terminal residue" evidence="2">
    <location>
        <position position="56"/>
    </location>
</feature>
<evidence type="ECO:0000256" key="1">
    <source>
        <dbReference type="SAM" id="MobiDB-lite"/>
    </source>
</evidence>
<accession>A0ABQ9TTL1</accession>
<sequence>ACDGSCLRTGTTCSLCLKRWRNLEDAGTRESGPFSQGRGWLTLPAQESPLSRVASP</sequence>
<keyword evidence="3" id="KW-1185">Reference proteome</keyword>
<name>A0ABQ9TTL1_SAGOE</name>
<gene>
    <name evidence="2" type="ORF">P7K49_034035</name>
</gene>